<evidence type="ECO:0000313" key="10">
    <source>
        <dbReference type="Proteomes" id="UP000199630"/>
    </source>
</evidence>
<keyword evidence="3 7" id="KW-0812">Transmembrane</keyword>
<dbReference type="PANTHER" id="PTHR34697">
    <property type="entry name" value="PHOSPHATIDYLGLYCEROL LYSYLTRANSFERASE"/>
    <property type="match status" value="1"/>
</dbReference>
<keyword evidence="10" id="KW-1185">Reference proteome</keyword>
<dbReference type="GO" id="GO:0005886">
    <property type="term" value="C:plasma membrane"/>
    <property type="evidence" value="ECO:0007669"/>
    <property type="project" value="UniProtKB-SubCell"/>
</dbReference>
<organism evidence="9 10">
    <name type="scientific">Celeribacter neptunius</name>
    <dbReference type="NCBI Taxonomy" id="588602"/>
    <lineage>
        <taxon>Bacteria</taxon>
        <taxon>Pseudomonadati</taxon>
        <taxon>Pseudomonadota</taxon>
        <taxon>Alphaproteobacteria</taxon>
        <taxon>Rhodobacterales</taxon>
        <taxon>Roseobacteraceae</taxon>
        <taxon>Celeribacter</taxon>
    </lineage>
</organism>
<feature type="compositionally biased region" description="Basic and acidic residues" evidence="6">
    <location>
        <begin position="1"/>
        <end position="13"/>
    </location>
</feature>
<protein>
    <submittedName>
        <fullName evidence="9">Phosphatidylglycerol lysyltransferase</fullName>
    </submittedName>
</protein>
<sequence>MRHSQSDIEEALKHAGAGTLPASGQKHVRKQARNQAPKQAGNKTPSLTTEGDRKGLRKLLSKQALPLAVMLFFGWLLWEKAAHLDVRAVFATVATVELWQWALAALATTASFWAVGHYDRVLHAQLGTGISDAAARRSGIVAIGLSQALGFGALTGTLIRWRMLPELTLWQAARLSGAVALSFLTGWAVVAAAALLLFQPDVPWMKTLATGAIALFLIMAALSVYPPRRLVRLPWPSLRTMATVVGLAAIDTICAGLALFVMLPDALHLPLGHTIAAYLFSLGAGLIGSTPGGVGPFEATLTSLLPDIPLEPLLGAVVAFRLIYYAIPASISALVILRGPRKCNLLQEPRLVATERSPFLAPRLEQQIFAAPRAEANLLRTRDFSLLTAADGTALGLAAPIGQSLVMLSDPLAARACPSATRTALARTAARRYRMPAIYKCGARMAASARKAGWVVLPTAEEAWLTPAEFSLEGSKARQLRRYLRKAEEAGVTVTEGERNLPLDQMDRVAKEWRAARGKERGFSMGTYDRDYISCQRVFLAWQGTNLVAFVSLHETRNEMTLDLMRSGEAAPDGTVQLLITKAILAAKERKCPRLSLAAVPWQGEDCTVMTRFLRKKFLARSGAEGLRRFKSLYKPHWETLYLVAPNRLALTIAGMDILRRITAPPSRTTQNPMKAAKTATHPTLRLPWHRNRAPAK</sequence>
<feature type="transmembrane region" description="Helical" evidence="7">
    <location>
        <begin position="98"/>
        <end position="118"/>
    </location>
</feature>
<feature type="transmembrane region" description="Helical" evidence="7">
    <location>
        <begin position="314"/>
        <end position="337"/>
    </location>
</feature>
<dbReference type="Pfam" id="PF09924">
    <property type="entry name" value="LPG_synthase_C"/>
    <property type="match status" value="1"/>
</dbReference>
<dbReference type="InterPro" id="IPR024320">
    <property type="entry name" value="LPG_synthase_C"/>
</dbReference>
<evidence type="ECO:0000256" key="2">
    <source>
        <dbReference type="ARBA" id="ARBA00022475"/>
    </source>
</evidence>
<name>A0A1I3K5I6_9RHOB</name>
<evidence type="ECO:0000256" key="7">
    <source>
        <dbReference type="SAM" id="Phobius"/>
    </source>
</evidence>
<keyword evidence="9" id="KW-0808">Transferase</keyword>
<dbReference type="Gene3D" id="3.40.630.30">
    <property type="match status" value="1"/>
</dbReference>
<evidence type="ECO:0000256" key="1">
    <source>
        <dbReference type="ARBA" id="ARBA00004651"/>
    </source>
</evidence>
<dbReference type="RefSeq" id="WP_090056960.1">
    <property type="nucleotide sequence ID" value="NZ_FORH01000001.1"/>
</dbReference>
<comment type="subcellular location">
    <subcellularLocation>
        <location evidence="1">Cell membrane</location>
        <topology evidence="1">Multi-pass membrane protein</topology>
    </subcellularLocation>
</comment>
<evidence type="ECO:0000259" key="8">
    <source>
        <dbReference type="Pfam" id="PF09924"/>
    </source>
</evidence>
<dbReference type="Proteomes" id="UP000199630">
    <property type="component" value="Unassembled WGS sequence"/>
</dbReference>
<dbReference type="EMBL" id="FORH01000001">
    <property type="protein sequence ID" value="SFI67781.1"/>
    <property type="molecule type" value="Genomic_DNA"/>
</dbReference>
<evidence type="ECO:0000256" key="5">
    <source>
        <dbReference type="ARBA" id="ARBA00023136"/>
    </source>
</evidence>
<dbReference type="InterPro" id="IPR016181">
    <property type="entry name" value="Acyl_CoA_acyltransferase"/>
</dbReference>
<feature type="transmembrane region" description="Helical" evidence="7">
    <location>
        <begin position="275"/>
        <end position="294"/>
    </location>
</feature>
<feature type="transmembrane region" description="Helical" evidence="7">
    <location>
        <begin position="245"/>
        <end position="263"/>
    </location>
</feature>
<evidence type="ECO:0000256" key="6">
    <source>
        <dbReference type="SAM" id="MobiDB-lite"/>
    </source>
</evidence>
<evidence type="ECO:0000313" key="9">
    <source>
        <dbReference type="EMBL" id="SFI67781.1"/>
    </source>
</evidence>
<dbReference type="STRING" id="588602.SAMN04487991_0580"/>
<gene>
    <name evidence="9" type="ORF">SAMN04487991_0580</name>
</gene>
<feature type="compositionally biased region" description="Polar residues" evidence="6">
    <location>
        <begin position="33"/>
        <end position="49"/>
    </location>
</feature>
<keyword evidence="2" id="KW-1003">Cell membrane</keyword>
<feature type="transmembrane region" description="Helical" evidence="7">
    <location>
        <begin position="179"/>
        <end position="198"/>
    </location>
</feature>
<proteinExistence type="predicted"/>
<dbReference type="InterPro" id="IPR051211">
    <property type="entry name" value="PG_lysyltransferase"/>
</dbReference>
<dbReference type="AlphaFoldDB" id="A0A1I3K5I6"/>
<dbReference type="PANTHER" id="PTHR34697:SF2">
    <property type="entry name" value="PHOSPHATIDYLGLYCEROL LYSYLTRANSFERASE"/>
    <property type="match status" value="1"/>
</dbReference>
<dbReference type="SUPFAM" id="SSF55729">
    <property type="entry name" value="Acyl-CoA N-acyltransferases (Nat)"/>
    <property type="match status" value="1"/>
</dbReference>
<feature type="transmembrane region" description="Helical" evidence="7">
    <location>
        <begin position="207"/>
        <end position="225"/>
    </location>
</feature>
<keyword evidence="4 7" id="KW-1133">Transmembrane helix</keyword>
<feature type="region of interest" description="Disordered" evidence="6">
    <location>
        <begin position="1"/>
        <end position="52"/>
    </location>
</feature>
<accession>A0A1I3K5I6</accession>
<dbReference type="GO" id="GO:0016755">
    <property type="term" value="F:aminoacyltransferase activity"/>
    <property type="evidence" value="ECO:0007669"/>
    <property type="project" value="TreeGrafter"/>
</dbReference>
<feature type="transmembrane region" description="Helical" evidence="7">
    <location>
        <begin position="59"/>
        <end position="78"/>
    </location>
</feature>
<evidence type="ECO:0000256" key="4">
    <source>
        <dbReference type="ARBA" id="ARBA00022989"/>
    </source>
</evidence>
<feature type="transmembrane region" description="Helical" evidence="7">
    <location>
        <begin position="139"/>
        <end position="159"/>
    </location>
</feature>
<evidence type="ECO:0000256" key="3">
    <source>
        <dbReference type="ARBA" id="ARBA00022692"/>
    </source>
</evidence>
<dbReference type="OrthoDB" id="145485at2"/>
<dbReference type="GO" id="GO:0055091">
    <property type="term" value="P:phospholipid homeostasis"/>
    <property type="evidence" value="ECO:0007669"/>
    <property type="project" value="TreeGrafter"/>
</dbReference>
<reference evidence="10" key="1">
    <citation type="submission" date="2016-10" db="EMBL/GenBank/DDBJ databases">
        <authorList>
            <person name="Varghese N."/>
            <person name="Submissions S."/>
        </authorList>
    </citation>
    <scope>NUCLEOTIDE SEQUENCE [LARGE SCALE GENOMIC DNA]</scope>
    <source>
        <strain evidence="10">DSM 26471</strain>
    </source>
</reference>
<keyword evidence="5 7" id="KW-0472">Membrane</keyword>
<feature type="domain" description="Phosphatidylglycerol lysyltransferase C-terminal" evidence="8">
    <location>
        <begin position="374"/>
        <end position="644"/>
    </location>
</feature>